<name>A0A1R3JY53_9ROSI</name>
<feature type="compositionally biased region" description="Basic and acidic residues" evidence="1">
    <location>
        <begin position="15"/>
        <end position="29"/>
    </location>
</feature>
<evidence type="ECO:0000313" key="3">
    <source>
        <dbReference type="Proteomes" id="UP000187203"/>
    </source>
</evidence>
<evidence type="ECO:0000313" key="2">
    <source>
        <dbReference type="EMBL" id="OMO99751.1"/>
    </source>
</evidence>
<protein>
    <submittedName>
        <fullName evidence="2">Uncharacterized protein</fullName>
    </submittedName>
</protein>
<sequence length="40" mass="4531">MKDAKGRRPSTSISRQRDEYDETASKVGRDPVPIPSQQSR</sequence>
<keyword evidence="3" id="KW-1185">Reference proteome</keyword>
<gene>
    <name evidence="2" type="ORF">COLO4_13105</name>
</gene>
<accession>A0A1R3JY53</accession>
<dbReference type="Proteomes" id="UP000187203">
    <property type="component" value="Unassembled WGS sequence"/>
</dbReference>
<evidence type="ECO:0000256" key="1">
    <source>
        <dbReference type="SAM" id="MobiDB-lite"/>
    </source>
</evidence>
<feature type="region of interest" description="Disordered" evidence="1">
    <location>
        <begin position="1"/>
        <end position="40"/>
    </location>
</feature>
<reference evidence="3" key="1">
    <citation type="submission" date="2013-09" db="EMBL/GenBank/DDBJ databases">
        <title>Corchorus olitorius genome sequencing.</title>
        <authorList>
            <person name="Alam M."/>
            <person name="Haque M.S."/>
            <person name="Islam M.S."/>
            <person name="Emdad E.M."/>
            <person name="Islam M.M."/>
            <person name="Ahmed B."/>
            <person name="Halim A."/>
            <person name="Hossen Q.M.M."/>
            <person name="Hossain M.Z."/>
            <person name="Ahmed R."/>
            <person name="Khan M.M."/>
            <person name="Islam R."/>
            <person name="Rashid M.M."/>
            <person name="Khan S.A."/>
            <person name="Rahman M.S."/>
            <person name="Alam M."/>
            <person name="Yahiya A.S."/>
            <person name="Khan M.S."/>
            <person name="Azam M.S."/>
            <person name="Haque T."/>
            <person name="Lashkar M.Z.H."/>
            <person name="Akhand A.I."/>
            <person name="Morshed G."/>
            <person name="Roy S."/>
            <person name="Uddin K.S."/>
            <person name="Rabeya T."/>
            <person name="Hossain A.S."/>
            <person name="Chowdhury A."/>
            <person name="Snigdha A.R."/>
            <person name="Mortoza M.S."/>
            <person name="Matin S.A."/>
            <person name="Hoque S.M.E."/>
            <person name="Islam M.K."/>
            <person name="Roy D.K."/>
            <person name="Haider R."/>
            <person name="Moosa M.M."/>
            <person name="Elias S.M."/>
            <person name="Hasan A.M."/>
            <person name="Jahan S."/>
            <person name="Shafiuddin M."/>
            <person name="Mahmood N."/>
            <person name="Shommy N.S."/>
        </authorList>
    </citation>
    <scope>NUCLEOTIDE SEQUENCE [LARGE SCALE GENOMIC DNA]</scope>
    <source>
        <strain evidence="3">cv. O-4</strain>
    </source>
</reference>
<dbReference type="EMBL" id="AWUE01015070">
    <property type="protein sequence ID" value="OMO99751.1"/>
    <property type="molecule type" value="Genomic_DNA"/>
</dbReference>
<proteinExistence type="predicted"/>
<organism evidence="2 3">
    <name type="scientific">Corchorus olitorius</name>
    <dbReference type="NCBI Taxonomy" id="93759"/>
    <lineage>
        <taxon>Eukaryota</taxon>
        <taxon>Viridiplantae</taxon>
        <taxon>Streptophyta</taxon>
        <taxon>Embryophyta</taxon>
        <taxon>Tracheophyta</taxon>
        <taxon>Spermatophyta</taxon>
        <taxon>Magnoliopsida</taxon>
        <taxon>eudicotyledons</taxon>
        <taxon>Gunneridae</taxon>
        <taxon>Pentapetalae</taxon>
        <taxon>rosids</taxon>
        <taxon>malvids</taxon>
        <taxon>Malvales</taxon>
        <taxon>Malvaceae</taxon>
        <taxon>Grewioideae</taxon>
        <taxon>Apeibeae</taxon>
        <taxon>Corchorus</taxon>
    </lineage>
</organism>
<comment type="caution">
    <text evidence="2">The sequence shown here is derived from an EMBL/GenBank/DDBJ whole genome shotgun (WGS) entry which is preliminary data.</text>
</comment>
<dbReference type="AlphaFoldDB" id="A0A1R3JY53"/>